<dbReference type="EMBL" id="LLXH01000591">
    <property type="protein sequence ID" value="PKC64909.1"/>
    <property type="molecule type" value="Genomic_DNA"/>
</dbReference>
<evidence type="ECO:0000313" key="2">
    <source>
        <dbReference type="EMBL" id="PKC64909.1"/>
    </source>
</evidence>
<dbReference type="VEuPathDB" id="FungiDB:RhiirA1_442584"/>
<reference evidence="2 3" key="1">
    <citation type="submission" date="2017-10" db="EMBL/GenBank/DDBJ databases">
        <title>Extensive intraspecific genome diversity in a model arbuscular mycorrhizal fungus.</title>
        <authorList>
            <person name="Chen E.C.H."/>
            <person name="Morin E."/>
            <person name="Baudet D."/>
            <person name="Noel J."/>
            <person name="Ndikumana S."/>
            <person name="Charron P."/>
            <person name="St-Onge C."/>
            <person name="Giorgi J."/>
            <person name="Grigoriev I.V."/>
            <person name="Roux C."/>
            <person name="Martin F.M."/>
            <person name="Corradi N."/>
        </authorList>
    </citation>
    <scope>NUCLEOTIDE SEQUENCE [LARGE SCALE GENOMIC DNA]</scope>
    <source>
        <strain evidence="2 3">A1</strain>
    </source>
</reference>
<organism evidence="2 3">
    <name type="scientific">Rhizophagus irregularis</name>
    <dbReference type="NCBI Taxonomy" id="588596"/>
    <lineage>
        <taxon>Eukaryota</taxon>
        <taxon>Fungi</taxon>
        <taxon>Fungi incertae sedis</taxon>
        <taxon>Mucoromycota</taxon>
        <taxon>Glomeromycotina</taxon>
        <taxon>Glomeromycetes</taxon>
        <taxon>Glomerales</taxon>
        <taxon>Glomeraceae</taxon>
        <taxon>Rhizophagus</taxon>
    </lineage>
</organism>
<name>A0A2N0RNQ1_9GLOM</name>
<dbReference type="AlphaFoldDB" id="A0A2N0RNQ1"/>
<evidence type="ECO:0000256" key="1">
    <source>
        <dbReference type="SAM" id="MobiDB-lite"/>
    </source>
</evidence>
<comment type="caution">
    <text evidence="2">The sequence shown here is derived from an EMBL/GenBank/DDBJ whole genome shotgun (WGS) entry which is preliminary data.</text>
</comment>
<sequence length="220" mass="26112">MEMKNHDFADHDIKDHEKIDDDKSVEDSESTEEVNKDVALRKNTNRIHKTISEEGKKIIVDYMEDWKKERKPSNPFKILAIKLKDSCNYDYNSKAICDYYWNMLDPCLVKGPIPPEERKRICELVEEYLRTNGSIPSQIPWKGLQPKVQTEFGKLRSRNSLKNVWNSNKRRTKRLVKRNDQLAFPINESGTYTKQEKLELRYLLNKEDENDKNEDMDLDK</sequence>
<feature type="region of interest" description="Disordered" evidence="1">
    <location>
        <begin position="1"/>
        <end position="39"/>
    </location>
</feature>
<dbReference type="Proteomes" id="UP000232688">
    <property type="component" value="Unassembled WGS sequence"/>
</dbReference>
<dbReference type="SMR" id="A0A2N0RNQ1"/>
<evidence type="ECO:0000313" key="3">
    <source>
        <dbReference type="Proteomes" id="UP000232688"/>
    </source>
</evidence>
<dbReference type="VEuPathDB" id="FungiDB:FUN_022006"/>
<reference evidence="2 3" key="2">
    <citation type="submission" date="2017-10" db="EMBL/GenBank/DDBJ databases">
        <title>Genome analyses suggest a sexual origin of heterokaryosis in a supposedly ancient asexual fungus.</title>
        <authorList>
            <person name="Corradi N."/>
            <person name="Sedzielewska K."/>
            <person name="Noel J."/>
            <person name="Charron P."/>
            <person name="Farinelli L."/>
            <person name="Marton T."/>
            <person name="Kruger M."/>
            <person name="Pelin A."/>
            <person name="Brachmann A."/>
            <person name="Corradi N."/>
        </authorList>
    </citation>
    <scope>NUCLEOTIDE SEQUENCE [LARGE SCALE GENOMIC DNA]</scope>
    <source>
        <strain evidence="2 3">A1</strain>
    </source>
</reference>
<accession>A0A2N0RNQ1</accession>
<dbReference type="VEuPathDB" id="FungiDB:RhiirFUN_026026"/>
<dbReference type="OrthoDB" id="2358642at2759"/>
<gene>
    <name evidence="2" type="ORF">RhiirA1_442584</name>
</gene>
<proteinExistence type="predicted"/>
<protein>
    <submittedName>
        <fullName evidence="2">Uncharacterized protein</fullName>
    </submittedName>
</protein>
<feature type="compositionally biased region" description="Basic and acidic residues" evidence="1">
    <location>
        <begin position="1"/>
        <end position="26"/>
    </location>
</feature>